<dbReference type="PANTHER" id="PTHR46969">
    <property type="entry name" value="BIFUNCTIONAL PROTEIN HLDE"/>
    <property type="match status" value="1"/>
</dbReference>
<comment type="pathway">
    <text evidence="3">Bacterial outer membrane biogenesis; LPS core biosynthesis.</text>
</comment>
<evidence type="ECO:0000256" key="11">
    <source>
        <dbReference type="ARBA" id="ARBA00047428"/>
    </source>
</evidence>
<feature type="region of interest" description="Ribokinase" evidence="12">
    <location>
        <begin position="1"/>
        <end position="329"/>
    </location>
</feature>
<keyword evidence="10 12" id="KW-0119">Carbohydrate metabolism</keyword>
<dbReference type="CDD" id="cd01172">
    <property type="entry name" value="RfaE_like"/>
    <property type="match status" value="1"/>
</dbReference>
<keyword evidence="4 12" id="KW-0808">Transferase</keyword>
<dbReference type="FunFam" id="3.40.1190.20:FF:000002">
    <property type="entry name" value="Bifunctional protein HldE"/>
    <property type="match status" value="1"/>
</dbReference>
<dbReference type="SUPFAM" id="SSF53613">
    <property type="entry name" value="Ribokinase-like"/>
    <property type="match status" value="1"/>
</dbReference>
<evidence type="ECO:0000256" key="6">
    <source>
        <dbReference type="ARBA" id="ARBA00022741"/>
    </source>
</evidence>
<dbReference type="EMBL" id="JACHOQ010000007">
    <property type="protein sequence ID" value="MBB5740824.1"/>
    <property type="molecule type" value="Genomic_DNA"/>
</dbReference>
<dbReference type="GO" id="GO:0033785">
    <property type="term" value="F:heptose 7-phosphate kinase activity"/>
    <property type="evidence" value="ECO:0007669"/>
    <property type="project" value="UniProtKB-UniRule"/>
</dbReference>
<evidence type="ECO:0000256" key="9">
    <source>
        <dbReference type="ARBA" id="ARBA00023268"/>
    </source>
</evidence>
<dbReference type="GO" id="GO:0033786">
    <property type="term" value="F:heptose-1-phosphate adenylyltransferase activity"/>
    <property type="evidence" value="ECO:0007669"/>
    <property type="project" value="UniProtKB-UniRule"/>
</dbReference>
<sequence>MTDRTSPLDRFTSFEGVTVVVIGDVMLDAYLQGHVSRISPEAPVPVVKHARDRFTAGGAANVALNAVALGASARLIGVVGDDQAADQLRAIAEQAGVSCRLLGLKGGETTTKTRVLAGAHQVVRIDREGSNALSAEDEAALIALFEQALDQADAVIVSDYAKGCLTDAVLAAVFDRAREVGVPVFVDPKRPDFSAYRGAAYIKPNRSELAGATGRRCDDDAAVGEAARQVVDQTGANLLVTRSEQGMAFYGVDGEAILLETEAAEVFDVSGAGDTVMAAFALGVASGLPVVRAMRLANTAASIVVSKAGTAVVSAAELRTVLNHQDQRDDHRDGLILSRADARAVRGAWRDQGLSVGFTNGCFDLLHPGHVALLREAASHCDRLIVGLNSDASVRRLKGETRPIQSEGARAEVMAAIRHVDAVVLFEEDTPYELIAALEPDVLVKGADYQEHQIVGADLVRAKGGIIIRVELRAGHSTTGLVDRSRTPSA</sequence>
<dbReference type="UniPathway" id="UPA00958"/>
<dbReference type="InterPro" id="IPR011914">
    <property type="entry name" value="RfaE_dom_II"/>
</dbReference>
<evidence type="ECO:0000256" key="5">
    <source>
        <dbReference type="ARBA" id="ARBA00022695"/>
    </source>
</evidence>
<comment type="subunit">
    <text evidence="12">Homodimer.</text>
</comment>
<dbReference type="InterPro" id="IPR023030">
    <property type="entry name" value="Bifunc_HldE"/>
</dbReference>
<comment type="caution">
    <text evidence="15">The sequence shown here is derived from an EMBL/GenBank/DDBJ whole genome shotgun (WGS) entry which is preliminary data.</text>
</comment>
<evidence type="ECO:0000256" key="10">
    <source>
        <dbReference type="ARBA" id="ARBA00023277"/>
    </source>
</evidence>
<organism evidence="15 16">
    <name type="scientific">Brevundimonas aurantiaca</name>
    <dbReference type="NCBI Taxonomy" id="74316"/>
    <lineage>
        <taxon>Bacteria</taxon>
        <taxon>Pseudomonadati</taxon>
        <taxon>Pseudomonadota</taxon>
        <taxon>Alphaproteobacteria</taxon>
        <taxon>Caulobacterales</taxon>
        <taxon>Caulobacteraceae</taxon>
        <taxon>Brevundimonas</taxon>
    </lineage>
</organism>
<dbReference type="RefSeq" id="WP_183217475.1">
    <property type="nucleotide sequence ID" value="NZ_CAJFZW010000020.1"/>
</dbReference>
<name>A0A7W9C8B5_9CAUL</name>
<keyword evidence="16" id="KW-1185">Reference proteome</keyword>
<dbReference type="GO" id="GO:0005524">
    <property type="term" value="F:ATP binding"/>
    <property type="evidence" value="ECO:0007669"/>
    <property type="project" value="UniProtKB-UniRule"/>
</dbReference>
<dbReference type="Pfam" id="PF01467">
    <property type="entry name" value="CTP_transf_like"/>
    <property type="match status" value="1"/>
</dbReference>
<dbReference type="GO" id="GO:0005829">
    <property type="term" value="C:cytosol"/>
    <property type="evidence" value="ECO:0007669"/>
    <property type="project" value="TreeGrafter"/>
</dbReference>
<dbReference type="PANTHER" id="PTHR46969:SF1">
    <property type="entry name" value="BIFUNCTIONAL PROTEIN HLDE"/>
    <property type="match status" value="1"/>
</dbReference>
<feature type="binding site" evidence="12">
    <location>
        <begin position="205"/>
        <end position="208"/>
    </location>
    <ligand>
        <name>ATP</name>
        <dbReference type="ChEBI" id="CHEBI:30616"/>
    </ligand>
</feature>
<feature type="domain" description="Carbohydrate kinase PfkB" evidence="13">
    <location>
        <begin position="19"/>
        <end position="311"/>
    </location>
</feature>
<dbReference type="InterPro" id="IPR004821">
    <property type="entry name" value="Cyt_trans-like"/>
</dbReference>
<feature type="domain" description="Cytidyltransferase-like" evidence="14">
    <location>
        <begin position="358"/>
        <end position="450"/>
    </location>
</feature>
<evidence type="ECO:0000256" key="8">
    <source>
        <dbReference type="ARBA" id="ARBA00022840"/>
    </source>
</evidence>
<dbReference type="Proteomes" id="UP000527324">
    <property type="component" value="Unassembled WGS sequence"/>
</dbReference>
<comment type="catalytic activity">
    <reaction evidence="11 12">
        <text>D-glycero-beta-D-manno-heptose 1-phosphate + ATP + H(+) = ADP-D-glycero-beta-D-manno-heptose + diphosphate</text>
        <dbReference type="Rhea" id="RHEA:27465"/>
        <dbReference type="ChEBI" id="CHEBI:15378"/>
        <dbReference type="ChEBI" id="CHEBI:30616"/>
        <dbReference type="ChEBI" id="CHEBI:33019"/>
        <dbReference type="ChEBI" id="CHEBI:59967"/>
        <dbReference type="ChEBI" id="CHEBI:61593"/>
        <dbReference type="EC" id="2.7.7.70"/>
    </reaction>
</comment>
<dbReference type="NCBIfam" id="TIGR02198">
    <property type="entry name" value="rfaE_dom_I"/>
    <property type="match status" value="1"/>
</dbReference>
<gene>
    <name evidence="12" type="primary">hldE</name>
    <name evidence="15" type="ORF">GGQ93_002556</name>
</gene>
<evidence type="ECO:0000313" key="16">
    <source>
        <dbReference type="Proteomes" id="UP000527324"/>
    </source>
</evidence>
<evidence type="ECO:0000256" key="12">
    <source>
        <dbReference type="HAMAP-Rule" id="MF_01603"/>
    </source>
</evidence>
<dbReference type="EC" id="2.7.1.167" evidence="12"/>
<dbReference type="InterPro" id="IPR002173">
    <property type="entry name" value="Carboh/pur_kinase_PfkB_CS"/>
</dbReference>
<protein>
    <recommendedName>
        <fullName evidence="12">Bifunctional protein HldE</fullName>
    </recommendedName>
    <domain>
        <recommendedName>
            <fullName evidence="12">D-beta-D-heptose 7-phosphate kinase</fullName>
            <ecNumber evidence="12">2.7.1.167</ecNumber>
        </recommendedName>
        <alternativeName>
            <fullName evidence="12">D-beta-D-heptose 7-phosphotransferase</fullName>
        </alternativeName>
        <alternativeName>
            <fullName evidence="12">D-glycero-beta-D-manno-heptose-7-phosphate kinase</fullName>
        </alternativeName>
    </domain>
    <domain>
        <recommendedName>
            <fullName evidence="12">D-beta-D-heptose 1-phosphate adenylyltransferase</fullName>
            <ecNumber evidence="12">2.7.7.70</ecNumber>
        </recommendedName>
        <alternativeName>
            <fullName evidence="12">D-glycero-beta-D-manno-heptose 1-phosphate adenylyltransferase</fullName>
        </alternativeName>
    </domain>
</protein>
<comment type="function">
    <text evidence="2 12">Catalyzes the ADP transfer from ATP to D-glycero-beta-D-manno-heptose 1-phosphate, yielding ADP-D-glycero-beta-D-manno-heptose.</text>
</comment>
<dbReference type="GO" id="GO:0009244">
    <property type="term" value="P:lipopolysaccharide core region biosynthetic process"/>
    <property type="evidence" value="ECO:0007669"/>
    <property type="project" value="UniProtKB-UniPathway"/>
</dbReference>
<dbReference type="UniPathway" id="UPA00356">
    <property type="reaction ID" value="UER00437"/>
</dbReference>
<keyword evidence="8 12" id="KW-0067">ATP-binding</keyword>
<comment type="function">
    <text evidence="1 12">Catalyzes the phosphorylation of D-glycero-D-manno-heptose 7-phosphate at the C-1 position to selectively form D-glycero-beta-D-manno-heptose-1,7-bisphosphate.</text>
</comment>
<dbReference type="AlphaFoldDB" id="A0A7W9C8B5"/>
<evidence type="ECO:0000313" key="15">
    <source>
        <dbReference type="EMBL" id="MBB5740824.1"/>
    </source>
</evidence>
<evidence type="ECO:0000256" key="4">
    <source>
        <dbReference type="ARBA" id="ARBA00022679"/>
    </source>
</evidence>
<dbReference type="Gene3D" id="3.40.1190.20">
    <property type="match status" value="1"/>
</dbReference>
<dbReference type="SUPFAM" id="SSF52374">
    <property type="entry name" value="Nucleotidylyl transferase"/>
    <property type="match status" value="1"/>
</dbReference>
<feature type="active site" evidence="12">
    <location>
        <position position="274"/>
    </location>
</feature>
<dbReference type="InterPro" id="IPR029056">
    <property type="entry name" value="Ribokinase-like"/>
</dbReference>
<accession>A0A7W9C8B5</accession>
<keyword evidence="7 12" id="KW-0418">Kinase</keyword>
<feature type="region of interest" description="Cytidylyltransferase" evidence="12">
    <location>
        <begin position="358"/>
        <end position="490"/>
    </location>
</feature>
<comment type="pathway">
    <text evidence="12">Nucleotide-sugar biosynthesis; ADP-L-glycero-beta-D-manno-heptose biosynthesis; ADP-L-glycero-beta-D-manno-heptose from D-glycero-beta-D-manno-heptose 7-phosphate: step 1/4.</text>
</comment>
<keyword evidence="9 12" id="KW-0511">Multifunctional enzyme</keyword>
<comment type="similarity">
    <text evidence="12">In the N-terminal section; belongs to the carbohydrate kinase PfkB family.</text>
</comment>
<dbReference type="GO" id="GO:0016773">
    <property type="term" value="F:phosphotransferase activity, alcohol group as acceptor"/>
    <property type="evidence" value="ECO:0007669"/>
    <property type="project" value="InterPro"/>
</dbReference>
<keyword evidence="5 12" id="KW-0548">Nucleotidyltransferase</keyword>
<evidence type="ECO:0000259" key="14">
    <source>
        <dbReference type="Pfam" id="PF01467"/>
    </source>
</evidence>
<dbReference type="NCBIfam" id="TIGR02199">
    <property type="entry name" value="rfaE_dom_II"/>
    <property type="match status" value="1"/>
</dbReference>
<dbReference type="InterPro" id="IPR011913">
    <property type="entry name" value="RfaE_dom_I"/>
</dbReference>
<dbReference type="Pfam" id="PF00294">
    <property type="entry name" value="PfkB"/>
    <property type="match status" value="1"/>
</dbReference>
<reference evidence="15 16" key="1">
    <citation type="submission" date="2020-08" db="EMBL/GenBank/DDBJ databases">
        <title>Genomic Encyclopedia of Type Strains, Phase IV (KMG-IV): sequencing the most valuable type-strain genomes for metagenomic binning, comparative biology and taxonomic classification.</title>
        <authorList>
            <person name="Goeker M."/>
        </authorList>
    </citation>
    <scope>NUCLEOTIDE SEQUENCE [LARGE SCALE GENOMIC DNA]</scope>
    <source>
        <strain evidence="15 16">DSM 4731</strain>
    </source>
</reference>
<proteinExistence type="inferred from homology"/>
<evidence type="ECO:0000256" key="3">
    <source>
        <dbReference type="ARBA" id="ARBA00004713"/>
    </source>
</evidence>
<dbReference type="PROSITE" id="PS00584">
    <property type="entry name" value="PFKB_KINASES_2"/>
    <property type="match status" value="1"/>
</dbReference>
<keyword evidence="6 12" id="KW-0547">Nucleotide-binding</keyword>
<dbReference type="HAMAP" id="MF_01603">
    <property type="entry name" value="HldE"/>
    <property type="match status" value="1"/>
</dbReference>
<dbReference type="GO" id="GO:0097171">
    <property type="term" value="P:ADP-L-glycero-beta-D-manno-heptose biosynthetic process"/>
    <property type="evidence" value="ECO:0007669"/>
    <property type="project" value="UniProtKB-UniPathway"/>
</dbReference>
<comment type="catalytic activity">
    <reaction evidence="12">
        <text>D-glycero-beta-D-manno-heptose 7-phosphate + ATP = D-glycero-beta-D-manno-heptose 1,7-bisphosphate + ADP + H(+)</text>
        <dbReference type="Rhea" id="RHEA:27473"/>
        <dbReference type="ChEBI" id="CHEBI:15378"/>
        <dbReference type="ChEBI" id="CHEBI:30616"/>
        <dbReference type="ChEBI" id="CHEBI:60204"/>
        <dbReference type="ChEBI" id="CHEBI:60208"/>
        <dbReference type="ChEBI" id="CHEBI:456216"/>
        <dbReference type="EC" id="2.7.1.167"/>
    </reaction>
</comment>
<dbReference type="NCBIfam" id="TIGR00125">
    <property type="entry name" value="cyt_tran_rel"/>
    <property type="match status" value="1"/>
</dbReference>
<evidence type="ECO:0000256" key="2">
    <source>
        <dbReference type="ARBA" id="ARBA00003753"/>
    </source>
</evidence>
<dbReference type="InterPro" id="IPR014729">
    <property type="entry name" value="Rossmann-like_a/b/a_fold"/>
</dbReference>
<evidence type="ECO:0000256" key="1">
    <source>
        <dbReference type="ARBA" id="ARBA00002319"/>
    </source>
</evidence>
<evidence type="ECO:0000259" key="13">
    <source>
        <dbReference type="Pfam" id="PF00294"/>
    </source>
</evidence>
<dbReference type="EC" id="2.7.7.70" evidence="12"/>
<dbReference type="InterPro" id="IPR011611">
    <property type="entry name" value="PfkB_dom"/>
</dbReference>
<dbReference type="Gene3D" id="3.40.50.620">
    <property type="entry name" value="HUPs"/>
    <property type="match status" value="1"/>
</dbReference>
<evidence type="ECO:0000256" key="7">
    <source>
        <dbReference type="ARBA" id="ARBA00022777"/>
    </source>
</evidence>
<comment type="pathway">
    <text evidence="12">Nucleotide-sugar biosynthesis; ADP-L-glycero-beta-D-manno-heptose biosynthesis; ADP-L-glycero-beta-D-manno-heptose from D-glycero-beta-D-manno-heptose 7-phosphate: step 3/4.</text>
</comment>
<comment type="similarity">
    <text evidence="12">In the C-terminal section; belongs to the cytidylyltransferase family.</text>
</comment>